<dbReference type="AlphaFoldDB" id="A0A9J6ZD95"/>
<feature type="transmembrane region" description="Helical" evidence="6">
    <location>
        <begin position="7"/>
        <end position="27"/>
    </location>
</feature>
<dbReference type="GO" id="GO:0016020">
    <property type="term" value="C:membrane"/>
    <property type="evidence" value="ECO:0007669"/>
    <property type="project" value="UniProtKB-SubCell"/>
</dbReference>
<dbReference type="Gene3D" id="1.20.1260.100">
    <property type="entry name" value="TspO/MBR protein"/>
    <property type="match status" value="1"/>
</dbReference>
<accession>A0A9J6ZD95</accession>
<keyword evidence="4 6" id="KW-1133">Transmembrane helix</keyword>
<dbReference type="InterPro" id="IPR004307">
    <property type="entry name" value="TspO_MBR"/>
</dbReference>
<keyword evidence="5 6" id="KW-0472">Membrane</keyword>
<protein>
    <submittedName>
        <fullName evidence="7">Tryptophan-rich sensory protein</fullName>
    </submittedName>
</protein>
<feature type="transmembrane region" description="Helical" evidence="6">
    <location>
        <begin position="108"/>
        <end position="125"/>
    </location>
</feature>
<feature type="transmembrane region" description="Helical" evidence="6">
    <location>
        <begin position="47"/>
        <end position="70"/>
    </location>
</feature>
<evidence type="ECO:0000313" key="8">
    <source>
        <dbReference type="Proteomes" id="UP001056756"/>
    </source>
</evidence>
<evidence type="ECO:0000256" key="1">
    <source>
        <dbReference type="ARBA" id="ARBA00004141"/>
    </source>
</evidence>
<evidence type="ECO:0000256" key="4">
    <source>
        <dbReference type="ARBA" id="ARBA00022989"/>
    </source>
</evidence>
<feature type="transmembrane region" description="Helical" evidence="6">
    <location>
        <begin position="137"/>
        <end position="165"/>
    </location>
</feature>
<organism evidence="7 8">
    <name type="scientific">Candidatus Pristimantibacillus lignocellulolyticus</name>
    <dbReference type="NCBI Taxonomy" id="2994561"/>
    <lineage>
        <taxon>Bacteria</taxon>
        <taxon>Bacillati</taxon>
        <taxon>Bacillota</taxon>
        <taxon>Bacilli</taxon>
        <taxon>Bacillales</taxon>
        <taxon>Paenibacillaceae</taxon>
        <taxon>Candidatus Pristimantibacillus</taxon>
    </lineage>
</organism>
<evidence type="ECO:0000256" key="5">
    <source>
        <dbReference type="ARBA" id="ARBA00023136"/>
    </source>
</evidence>
<dbReference type="PANTHER" id="PTHR33802">
    <property type="entry name" value="SI:CH211-161H7.5-RELATED"/>
    <property type="match status" value="1"/>
</dbReference>
<reference evidence="7" key="1">
    <citation type="submission" date="2022-05" db="EMBL/GenBank/DDBJ databases">
        <title>Novel bacterial taxa in a minimal lignocellulolytic consortium and its capacity to transform plastics disclosed by genome-resolved metagenomics.</title>
        <authorList>
            <person name="Rodriguez C.A.D."/>
            <person name="Diaz-Garcia L."/>
            <person name="Herrera K."/>
            <person name="Tarazona N.A."/>
            <person name="Sproer C."/>
            <person name="Overmann J."/>
            <person name="Jimenez D.J."/>
        </authorList>
    </citation>
    <scope>NUCLEOTIDE SEQUENCE</scope>
    <source>
        <strain evidence="7">MAG5</strain>
    </source>
</reference>
<dbReference type="PANTHER" id="PTHR33802:SF1">
    <property type="entry name" value="XK-RELATED PROTEIN"/>
    <property type="match status" value="1"/>
</dbReference>
<comment type="similarity">
    <text evidence="2">Belongs to the TspO/BZRP family.</text>
</comment>
<keyword evidence="3 6" id="KW-0812">Transmembrane</keyword>
<dbReference type="InterPro" id="IPR038330">
    <property type="entry name" value="TspO/MBR-related_sf"/>
</dbReference>
<proteinExistence type="inferred from homology"/>
<sequence>MQHNYKWINLIGLILMLVINFAAQRGSFGGQTTAEVSAKYPVLITPAGYTFMIWLLIYAFLIGHVIYSFTRKGKESKVSETMGPYFILSCVFNSAWIILWQYEKINSSVFIMLALLITLIVLYITTQKYVASHTNKLNYWLVSVPFSLYLGWICVATIINIAVALNANQWNGWGISAIGWSIIMLVVGTILAVAIGTRNIDPIAVLVFVWAFIGICVNQQATPTVANTALVLAVFLFLVAIVLVILRWRKKSN</sequence>
<dbReference type="Proteomes" id="UP001056756">
    <property type="component" value="Chromosome"/>
</dbReference>
<evidence type="ECO:0000256" key="2">
    <source>
        <dbReference type="ARBA" id="ARBA00007524"/>
    </source>
</evidence>
<evidence type="ECO:0000313" key="7">
    <source>
        <dbReference type="EMBL" id="URN93996.1"/>
    </source>
</evidence>
<feature type="transmembrane region" description="Helical" evidence="6">
    <location>
        <begin position="82"/>
        <end position="102"/>
    </location>
</feature>
<dbReference type="KEGG" id="plig:NAG76_19565"/>
<feature type="transmembrane region" description="Helical" evidence="6">
    <location>
        <begin position="177"/>
        <end position="196"/>
    </location>
</feature>
<evidence type="ECO:0000256" key="6">
    <source>
        <dbReference type="SAM" id="Phobius"/>
    </source>
</evidence>
<feature type="transmembrane region" description="Helical" evidence="6">
    <location>
        <begin position="227"/>
        <end position="246"/>
    </location>
</feature>
<evidence type="ECO:0000256" key="3">
    <source>
        <dbReference type="ARBA" id="ARBA00022692"/>
    </source>
</evidence>
<name>A0A9J6ZD95_9BACL</name>
<dbReference type="EMBL" id="CP097899">
    <property type="protein sequence ID" value="URN93996.1"/>
    <property type="molecule type" value="Genomic_DNA"/>
</dbReference>
<gene>
    <name evidence="7" type="ORF">NAG76_19565</name>
</gene>
<dbReference type="Pfam" id="PF03073">
    <property type="entry name" value="TspO_MBR"/>
    <property type="match status" value="1"/>
</dbReference>
<feature type="transmembrane region" description="Helical" evidence="6">
    <location>
        <begin position="203"/>
        <end position="221"/>
    </location>
</feature>
<comment type="subcellular location">
    <subcellularLocation>
        <location evidence="1">Membrane</location>
        <topology evidence="1">Multi-pass membrane protein</topology>
    </subcellularLocation>
</comment>